<dbReference type="EMBL" id="LJIJ01000168">
    <property type="protein sequence ID" value="ODN01156.1"/>
    <property type="molecule type" value="Genomic_DNA"/>
</dbReference>
<keyword evidence="1" id="KW-0732">Signal</keyword>
<feature type="signal peptide" evidence="1">
    <location>
        <begin position="1"/>
        <end position="19"/>
    </location>
</feature>
<evidence type="ECO:0000256" key="1">
    <source>
        <dbReference type="SAM" id="SignalP"/>
    </source>
</evidence>
<dbReference type="Proteomes" id="UP000094527">
    <property type="component" value="Unassembled WGS sequence"/>
</dbReference>
<feature type="chain" id="PRO_5008905193" evidence="1">
    <location>
        <begin position="20"/>
        <end position="193"/>
    </location>
</feature>
<accession>A0A1D2N854</accession>
<evidence type="ECO:0000313" key="2">
    <source>
        <dbReference type="EMBL" id="ODN01156.1"/>
    </source>
</evidence>
<comment type="caution">
    <text evidence="2">The sequence shown here is derived from an EMBL/GenBank/DDBJ whole genome shotgun (WGS) entry which is preliminary data.</text>
</comment>
<organism evidence="2 3">
    <name type="scientific">Orchesella cincta</name>
    <name type="common">Springtail</name>
    <name type="synonym">Podura cincta</name>
    <dbReference type="NCBI Taxonomy" id="48709"/>
    <lineage>
        <taxon>Eukaryota</taxon>
        <taxon>Metazoa</taxon>
        <taxon>Ecdysozoa</taxon>
        <taxon>Arthropoda</taxon>
        <taxon>Hexapoda</taxon>
        <taxon>Collembola</taxon>
        <taxon>Entomobryomorpha</taxon>
        <taxon>Entomobryoidea</taxon>
        <taxon>Orchesellidae</taxon>
        <taxon>Orchesellinae</taxon>
        <taxon>Orchesella</taxon>
    </lineage>
</organism>
<reference evidence="2 3" key="1">
    <citation type="journal article" date="2016" name="Genome Biol. Evol.">
        <title>Gene Family Evolution Reflects Adaptation to Soil Environmental Stressors in the Genome of the Collembolan Orchesella cincta.</title>
        <authorList>
            <person name="Faddeeva-Vakhrusheva A."/>
            <person name="Derks M.F."/>
            <person name="Anvar S.Y."/>
            <person name="Agamennone V."/>
            <person name="Suring W."/>
            <person name="Smit S."/>
            <person name="van Straalen N.M."/>
            <person name="Roelofs D."/>
        </authorList>
    </citation>
    <scope>NUCLEOTIDE SEQUENCE [LARGE SCALE GENOMIC DNA]</scope>
    <source>
        <tissue evidence="2">Mixed pool</tissue>
    </source>
</reference>
<dbReference type="AlphaFoldDB" id="A0A1D2N854"/>
<keyword evidence="3" id="KW-1185">Reference proteome</keyword>
<sequence length="193" mass="20021">MKVLISVIACVSVLQVANSMQTQDLQTVNKVHLYVLMVPDSAVQKLVKFRQDEDGGSDFTETGAYVGQIISGVLGGNVSNIFAGGLSFIPSADVEEGVGTILANVAPTVSSILRGWGNRVSNVLGINSTPRPGIIIINGTSPSNATVAGQQQPSAGSQPAPTTLLPLIVYPPFEATTVEGDDEESDSISALPK</sequence>
<gene>
    <name evidence="2" type="ORF">Ocin01_05501</name>
</gene>
<protein>
    <submittedName>
        <fullName evidence="2">Uncharacterized protein</fullName>
    </submittedName>
</protein>
<name>A0A1D2N854_ORCCI</name>
<evidence type="ECO:0000313" key="3">
    <source>
        <dbReference type="Proteomes" id="UP000094527"/>
    </source>
</evidence>
<proteinExistence type="predicted"/>